<dbReference type="Proteomes" id="UP001209878">
    <property type="component" value="Unassembled WGS sequence"/>
</dbReference>
<gene>
    <name evidence="7" type="ORF">NP493_1348g00035</name>
</gene>
<evidence type="ECO:0000256" key="1">
    <source>
        <dbReference type="ARBA" id="ARBA00006271"/>
    </source>
</evidence>
<dbReference type="InterPro" id="IPR000432">
    <property type="entry name" value="DNA_mismatch_repair_MutS_C"/>
</dbReference>
<protein>
    <recommendedName>
        <fullName evidence="6">DNA mismatch repair proteins mutS family domain-containing protein</fullName>
    </recommendedName>
</protein>
<dbReference type="InterPro" id="IPR045076">
    <property type="entry name" value="MutS"/>
</dbReference>
<keyword evidence="2" id="KW-0547">Nucleotide-binding</keyword>
<dbReference type="InterPro" id="IPR007861">
    <property type="entry name" value="DNA_mismatch_repair_MutS_clamp"/>
</dbReference>
<dbReference type="EMBL" id="JAODUO010001348">
    <property type="protein sequence ID" value="KAK2165845.1"/>
    <property type="molecule type" value="Genomic_DNA"/>
</dbReference>
<dbReference type="SMART" id="SM00534">
    <property type="entry name" value="MUTSac"/>
    <property type="match status" value="1"/>
</dbReference>
<accession>A0AAD9K7G0</accession>
<evidence type="ECO:0000313" key="8">
    <source>
        <dbReference type="Proteomes" id="UP001209878"/>
    </source>
</evidence>
<dbReference type="GO" id="GO:0140664">
    <property type="term" value="F:ATP-dependent DNA damage sensor activity"/>
    <property type="evidence" value="ECO:0007669"/>
    <property type="project" value="InterPro"/>
</dbReference>
<dbReference type="PIRSF" id="PIRSF037677">
    <property type="entry name" value="DNA_mis_repair_Msh6"/>
    <property type="match status" value="1"/>
</dbReference>
<comment type="similarity">
    <text evidence="1">Belongs to the DNA mismatch repair MutS family.</text>
</comment>
<dbReference type="Pfam" id="PF00488">
    <property type="entry name" value="MutS_V"/>
    <property type="match status" value="1"/>
</dbReference>
<dbReference type="Pfam" id="PF05192">
    <property type="entry name" value="MutS_III"/>
    <property type="match status" value="1"/>
</dbReference>
<reference evidence="7" key="1">
    <citation type="journal article" date="2023" name="Mol. Biol. Evol.">
        <title>Third-Generation Sequencing Reveals the Adaptive Role of the Epigenome in Three Deep-Sea Polychaetes.</title>
        <authorList>
            <person name="Perez M."/>
            <person name="Aroh O."/>
            <person name="Sun Y."/>
            <person name="Lan Y."/>
            <person name="Juniper S.K."/>
            <person name="Young C.R."/>
            <person name="Angers B."/>
            <person name="Qian P.Y."/>
        </authorList>
    </citation>
    <scope>NUCLEOTIDE SEQUENCE</scope>
    <source>
        <strain evidence="7">R07B-5</strain>
    </source>
</reference>
<comment type="caution">
    <text evidence="7">The sequence shown here is derived from an EMBL/GenBank/DDBJ whole genome shotgun (WGS) entry which is preliminary data.</text>
</comment>
<dbReference type="CDD" id="cd03286">
    <property type="entry name" value="ABC_MSH6_euk"/>
    <property type="match status" value="1"/>
</dbReference>
<dbReference type="PROSITE" id="PS00486">
    <property type="entry name" value="DNA_MISMATCH_REPAIR_2"/>
    <property type="match status" value="1"/>
</dbReference>
<dbReference type="GO" id="GO:0006298">
    <property type="term" value="P:mismatch repair"/>
    <property type="evidence" value="ECO:0007669"/>
    <property type="project" value="InterPro"/>
</dbReference>
<dbReference type="SMART" id="SM00533">
    <property type="entry name" value="MUTSd"/>
    <property type="match status" value="1"/>
</dbReference>
<dbReference type="PANTHER" id="PTHR11361">
    <property type="entry name" value="DNA MISMATCH REPAIR PROTEIN MUTS FAMILY MEMBER"/>
    <property type="match status" value="1"/>
</dbReference>
<sequence>MKYRPVDCPLKGSDADTVPKQEPTFPAANQHMVLDAATMMNLDLIQNGTTATLEGTLLGTLDLCVTPFGKRLFKQWLCAPLCHPVAIGDRLDAVEDLMQASNVTSEMTDLLRKLPDLERLISRIHTLGSANRMKSHPDSRAIFFEEVTYSKRKIEDFLAALSGFRTAMTAVEQLQTAAPKFKSTLLRRTVTFEEGEGEGRFPDLTEMLKFFNSAFDHDKAKTAGVITPTKGVDPDYDTAIEDIKETRQELDTYLDKQKQRLGCRTLSYWGLGKNRFQIEVPDSAVKNVPRDYEVASQKKGFRRYRTATVDRLLATLVEAEEKRDVAIKDSMRRIFAAFDKNYTKWQMAVQCLSVLDALRSLSEYSKCATGGALCRPEFVMSCDQPLLEIRDGRHPCISHTFAGTDFIPNDTVIGTAEGPEDDTSDDSQVVLVTGPNMGGKSTLMRQVGIIVVMAQLGCYVPASKCRLSPVDRAFTRLGACDRIMAGESTFFVELSETSAILQHATRHSLVLLDELGRGTATYDGTAIACAVVNELSTNVRCRTLFSTHYHSLVEEFSHDSNVRLGHMACMVENENSDDPSQETITFLYKFVSGACPKSYGFNAARLANIPDDIVKVAHMKAKQLELTTEQLKMFRTVFATEDVSKISTLLETIEA</sequence>
<proteinExistence type="inferred from homology"/>
<keyword evidence="4" id="KW-0238">DNA-binding</keyword>
<dbReference type="AlphaFoldDB" id="A0AAD9K7G0"/>
<dbReference type="Pfam" id="PF05190">
    <property type="entry name" value="MutS_IV"/>
    <property type="match status" value="1"/>
</dbReference>
<keyword evidence="3" id="KW-0067">ATP-binding</keyword>
<evidence type="ECO:0000259" key="6">
    <source>
        <dbReference type="PROSITE" id="PS00486"/>
    </source>
</evidence>
<dbReference type="Gene3D" id="1.10.1420.10">
    <property type="match status" value="2"/>
</dbReference>
<dbReference type="PANTHER" id="PTHR11361:SF148">
    <property type="entry name" value="DNA MISMATCH REPAIR PROTEIN MSH6"/>
    <property type="match status" value="1"/>
</dbReference>
<dbReference type="InterPro" id="IPR007696">
    <property type="entry name" value="DNA_mismatch_repair_MutS_core"/>
</dbReference>
<dbReference type="SUPFAM" id="SSF52540">
    <property type="entry name" value="P-loop containing nucleoside triphosphate hydrolases"/>
    <property type="match status" value="1"/>
</dbReference>
<evidence type="ECO:0000256" key="2">
    <source>
        <dbReference type="ARBA" id="ARBA00022741"/>
    </source>
</evidence>
<dbReference type="GO" id="GO:0005524">
    <property type="term" value="F:ATP binding"/>
    <property type="evidence" value="ECO:0007669"/>
    <property type="project" value="UniProtKB-KW"/>
</dbReference>
<dbReference type="InterPro" id="IPR027417">
    <property type="entry name" value="P-loop_NTPase"/>
</dbReference>
<dbReference type="Gene3D" id="3.40.50.300">
    <property type="entry name" value="P-loop containing nucleotide triphosphate hydrolases"/>
    <property type="match status" value="1"/>
</dbReference>
<name>A0AAD9K7G0_RIDPI</name>
<dbReference type="GO" id="GO:0032301">
    <property type="term" value="C:MutSalpha complex"/>
    <property type="evidence" value="ECO:0007669"/>
    <property type="project" value="TreeGrafter"/>
</dbReference>
<dbReference type="GO" id="GO:0030983">
    <property type="term" value="F:mismatched DNA binding"/>
    <property type="evidence" value="ECO:0007669"/>
    <property type="project" value="InterPro"/>
</dbReference>
<dbReference type="FunFam" id="1.10.1420.10:FF:000005">
    <property type="entry name" value="DNA mismatch repair protein"/>
    <property type="match status" value="1"/>
</dbReference>
<evidence type="ECO:0000256" key="3">
    <source>
        <dbReference type="ARBA" id="ARBA00022840"/>
    </source>
</evidence>
<dbReference type="InterPro" id="IPR017261">
    <property type="entry name" value="DNA_mismatch_repair_MutS/MSH"/>
</dbReference>
<evidence type="ECO:0000313" key="7">
    <source>
        <dbReference type="EMBL" id="KAK2165845.1"/>
    </source>
</evidence>
<dbReference type="FunFam" id="3.40.50.300:FF:000645">
    <property type="entry name" value="DNA mismatch repair protein"/>
    <property type="match status" value="1"/>
</dbReference>
<evidence type="ECO:0000256" key="4">
    <source>
        <dbReference type="ARBA" id="ARBA00023125"/>
    </source>
</evidence>
<feature type="region of interest" description="Disordered" evidence="5">
    <location>
        <begin position="1"/>
        <end position="21"/>
    </location>
</feature>
<organism evidence="7 8">
    <name type="scientific">Ridgeia piscesae</name>
    <name type="common">Tubeworm</name>
    <dbReference type="NCBI Taxonomy" id="27915"/>
    <lineage>
        <taxon>Eukaryota</taxon>
        <taxon>Metazoa</taxon>
        <taxon>Spiralia</taxon>
        <taxon>Lophotrochozoa</taxon>
        <taxon>Annelida</taxon>
        <taxon>Polychaeta</taxon>
        <taxon>Sedentaria</taxon>
        <taxon>Canalipalpata</taxon>
        <taxon>Sabellida</taxon>
        <taxon>Siboglinidae</taxon>
        <taxon>Ridgeia</taxon>
    </lineage>
</organism>
<evidence type="ECO:0000256" key="5">
    <source>
        <dbReference type="SAM" id="MobiDB-lite"/>
    </source>
</evidence>
<dbReference type="InterPro" id="IPR036187">
    <property type="entry name" value="DNA_mismatch_repair_MutS_sf"/>
</dbReference>
<dbReference type="SUPFAM" id="SSF48334">
    <property type="entry name" value="DNA repair protein MutS, domain III"/>
    <property type="match status" value="1"/>
</dbReference>
<keyword evidence="8" id="KW-1185">Reference proteome</keyword>
<feature type="domain" description="DNA mismatch repair proteins mutS family" evidence="6">
    <location>
        <begin position="508"/>
        <end position="524"/>
    </location>
</feature>